<evidence type="ECO:0000313" key="2">
    <source>
        <dbReference type="EMBL" id="OGH90239.1"/>
    </source>
</evidence>
<accession>A0A1F6P245</accession>
<name>A0A1F6P245_9BACT</name>
<reference evidence="2 3" key="1">
    <citation type="journal article" date="2016" name="Nat. Commun.">
        <title>Thousands of microbial genomes shed light on interconnected biogeochemical processes in an aquifer system.</title>
        <authorList>
            <person name="Anantharaman K."/>
            <person name="Brown C.T."/>
            <person name="Hug L.A."/>
            <person name="Sharon I."/>
            <person name="Castelle C.J."/>
            <person name="Probst A.J."/>
            <person name="Thomas B.C."/>
            <person name="Singh A."/>
            <person name="Wilkins M.J."/>
            <person name="Karaoz U."/>
            <person name="Brodie E.L."/>
            <person name="Williams K.H."/>
            <person name="Hubbard S.S."/>
            <person name="Banfield J.F."/>
        </authorList>
    </citation>
    <scope>NUCLEOTIDE SEQUENCE [LARGE SCALE GENOMIC DNA]</scope>
</reference>
<keyword evidence="1" id="KW-0472">Membrane</keyword>
<dbReference type="Pfam" id="PF05137">
    <property type="entry name" value="PilN"/>
    <property type="match status" value="1"/>
</dbReference>
<evidence type="ECO:0000313" key="3">
    <source>
        <dbReference type="Proteomes" id="UP000178490"/>
    </source>
</evidence>
<proteinExistence type="predicted"/>
<dbReference type="EMBL" id="MFRC01000001">
    <property type="protein sequence ID" value="OGH90239.1"/>
    <property type="molecule type" value="Genomic_DNA"/>
</dbReference>
<keyword evidence="1" id="KW-0812">Transmembrane</keyword>
<feature type="transmembrane region" description="Helical" evidence="1">
    <location>
        <begin position="29"/>
        <end position="51"/>
    </location>
</feature>
<gene>
    <name evidence="2" type="ORF">A2537_00785</name>
</gene>
<organism evidence="2 3">
    <name type="scientific">Candidatus Magasanikbacteria bacterium RIFOXYD2_FULL_36_9</name>
    <dbReference type="NCBI Taxonomy" id="1798707"/>
    <lineage>
        <taxon>Bacteria</taxon>
        <taxon>Candidatus Magasanikiibacteriota</taxon>
    </lineage>
</organism>
<sequence>MIPTKINLLPPSKKGLLEKLVKFIFFKEILEIVLLVAAFLSVILLWSWYALQNQYNDLSQSALLVNREYSHYNQEIRKLNQIVRQFNTANATFSPLTPKILELIENLPNSIKINSLNINRKNNQIVISGTAQTRDELLKYQSSLKNYSWIESVQTPTSQLFQKDNVNFEIKANTKNIPKINSSQIKKPTVRAENLE</sequence>
<dbReference type="InterPro" id="IPR007813">
    <property type="entry name" value="PilN"/>
</dbReference>
<dbReference type="AlphaFoldDB" id="A0A1F6P245"/>
<protein>
    <submittedName>
        <fullName evidence="2">Uncharacterized protein</fullName>
    </submittedName>
</protein>
<dbReference type="Proteomes" id="UP000178490">
    <property type="component" value="Unassembled WGS sequence"/>
</dbReference>
<comment type="caution">
    <text evidence="2">The sequence shown here is derived from an EMBL/GenBank/DDBJ whole genome shotgun (WGS) entry which is preliminary data.</text>
</comment>
<keyword evidence="1" id="KW-1133">Transmembrane helix</keyword>
<evidence type="ECO:0000256" key="1">
    <source>
        <dbReference type="SAM" id="Phobius"/>
    </source>
</evidence>